<comment type="caution">
    <text evidence="1">The sequence shown here is derived from an EMBL/GenBank/DDBJ whole genome shotgun (WGS) entry which is preliminary data.</text>
</comment>
<accession>A0A967C3J4</accession>
<reference evidence="1" key="1">
    <citation type="submission" date="2020-03" db="EMBL/GenBank/DDBJ databases">
        <title>Genome of Pelagibius litoralis DSM 21314T.</title>
        <authorList>
            <person name="Wang G."/>
        </authorList>
    </citation>
    <scope>NUCLEOTIDE SEQUENCE</scope>
    <source>
        <strain evidence="1">DSM 21314</strain>
    </source>
</reference>
<protein>
    <submittedName>
        <fullName evidence="1">Uncharacterized protein</fullName>
    </submittedName>
</protein>
<sequence>MHATDDNVYPASPVKRRRATKAEMEARATFLIGYAGGHHPVTVRGLYYQAGVHRVPGIDKTDNGYDKVQNQCLKLRRAGRLDYDWIADATRWMRKPRTYSSAEDAVQQTAALYRKALWHDADSYVEIWCEKNALAGVILPVTSLYDVPLMVTGGFSSETFCYEAVAQRGDDDRPYYVYYLGDFDRAGRDAARSLEEKLTRFADETGVEVLFKDVAVTAEQVRAWSLPTRPPKRKSPADRKWPYTFACELDAIPPDRLRQIVKDAIDPHLPQQQLNVLKVAEESERELLLSFAEALQQGRAD</sequence>
<gene>
    <name evidence="1" type="ORF">HBA54_03280</name>
</gene>
<evidence type="ECO:0000313" key="2">
    <source>
        <dbReference type="Proteomes" id="UP000761264"/>
    </source>
</evidence>
<dbReference type="Proteomes" id="UP000761264">
    <property type="component" value="Unassembled WGS sequence"/>
</dbReference>
<dbReference type="AlphaFoldDB" id="A0A967C3J4"/>
<keyword evidence="2" id="KW-1185">Reference proteome</keyword>
<proteinExistence type="predicted"/>
<dbReference type="RefSeq" id="WP_167221332.1">
    <property type="nucleotide sequence ID" value="NZ_JAAQPH010000002.1"/>
</dbReference>
<name>A0A967C3J4_9PROT</name>
<evidence type="ECO:0000313" key="1">
    <source>
        <dbReference type="EMBL" id="NIA67605.1"/>
    </source>
</evidence>
<organism evidence="1 2">
    <name type="scientific">Pelagibius litoralis</name>
    <dbReference type="NCBI Taxonomy" id="374515"/>
    <lineage>
        <taxon>Bacteria</taxon>
        <taxon>Pseudomonadati</taxon>
        <taxon>Pseudomonadota</taxon>
        <taxon>Alphaproteobacteria</taxon>
        <taxon>Rhodospirillales</taxon>
        <taxon>Rhodovibrionaceae</taxon>
        <taxon>Pelagibius</taxon>
    </lineage>
</organism>
<dbReference type="EMBL" id="JAAQPH010000002">
    <property type="protein sequence ID" value="NIA67605.1"/>
    <property type="molecule type" value="Genomic_DNA"/>
</dbReference>